<evidence type="ECO:0000313" key="2">
    <source>
        <dbReference type="EMBL" id="RBO89664.1"/>
    </source>
</evidence>
<proteinExistence type="predicted"/>
<accession>A0A366DK02</accession>
<dbReference type="EMBL" id="QNRH01000015">
    <property type="protein sequence ID" value="RBO89664.1"/>
    <property type="molecule type" value="Genomic_DNA"/>
</dbReference>
<dbReference type="RefSeq" id="WP_113946356.1">
    <property type="nucleotide sequence ID" value="NZ_JBHEEG010000015.1"/>
</dbReference>
<sequence>MVKPSKIEKIKATSAMYANMSVVLFAGAIFSILLQSVKGANLDFAVAIITAGVFIGFSIFSKSHSLKELEKLDTLTEE</sequence>
<gene>
    <name evidence="2" type="ORF">DFR47_11531</name>
</gene>
<feature type="transmembrane region" description="Helical" evidence="1">
    <location>
        <begin position="40"/>
        <end position="60"/>
    </location>
</feature>
<feature type="transmembrane region" description="Helical" evidence="1">
    <location>
        <begin position="12"/>
        <end position="34"/>
    </location>
</feature>
<organism evidence="2 3">
    <name type="scientific">Pseudochrobactrum asaccharolyticum</name>
    <dbReference type="NCBI Taxonomy" id="354351"/>
    <lineage>
        <taxon>Bacteria</taxon>
        <taxon>Pseudomonadati</taxon>
        <taxon>Pseudomonadota</taxon>
        <taxon>Alphaproteobacteria</taxon>
        <taxon>Hyphomicrobiales</taxon>
        <taxon>Brucellaceae</taxon>
        <taxon>Pseudochrobactrum</taxon>
    </lineage>
</organism>
<name>A0A366DK02_9HYPH</name>
<evidence type="ECO:0000313" key="3">
    <source>
        <dbReference type="Proteomes" id="UP000252893"/>
    </source>
</evidence>
<keyword evidence="1" id="KW-1133">Transmembrane helix</keyword>
<dbReference type="Proteomes" id="UP000252893">
    <property type="component" value="Unassembled WGS sequence"/>
</dbReference>
<dbReference type="AlphaFoldDB" id="A0A366DK02"/>
<comment type="caution">
    <text evidence="2">The sequence shown here is derived from an EMBL/GenBank/DDBJ whole genome shotgun (WGS) entry which is preliminary data.</text>
</comment>
<keyword evidence="1" id="KW-0472">Membrane</keyword>
<reference evidence="2 3" key="1">
    <citation type="submission" date="2018-06" db="EMBL/GenBank/DDBJ databases">
        <title>Genomic Encyclopedia of Type Strains, Phase IV (KMG-IV): sequencing the most valuable type-strain genomes for metagenomic binning, comparative biology and taxonomic classification.</title>
        <authorList>
            <person name="Goeker M."/>
        </authorList>
    </citation>
    <scope>NUCLEOTIDE SEQUENCE [LARGE SCALE GENOMIC DNA]</scope>
    <source>
        <strain evidence="2 3">DSM 25619</strain>
    </source>
</reference>
<keyword evidence="1" id="KW-0812">Transmembrane</keyword>
<keyword evidence="3" id="KW-1185">Reference proteome</keyword>
<protein>
    <submittedName>
        <fullName evidence="2">Uncharacterized protein</fullName>
    </submittedName>
</protein>
<evidence type="ECO:0000256" key="1">
    <source>
        <dbReference type="SAM" id="Phobius"/>
    </source>
</evidence>